<evidence type="ECO:0000256" key="1">
    <source>
        <dbReference type="ARBA" id="ARBA00010630"/>
    </source>
</evidence>
<organism evidence="12 13">
    <name type="scientific">Candidatus Iainarchaeum sp</name>
    <dbReference type="NCBI Taxonomy" id="3101447"/>
    <lineage>
        <taxon>Archaea</taxon>
        <taxon>Candidatus Iainarchaeota</taxon>
        <taxon>Candidatus Iainarchaeia</taxon>
        <taxon>Candidatus Iainarchaeales</taxon>
        <taxon>Candidatus Iainarchaeaceae</taxon>
        <taxon>Candidatus Iainarchaeum</taxon>
    </lineage>
</organism>
<sequence>MKLLKQGAEAKLFISEYLGKKCMVKVREHKSYREKSLDERILKGRMRSEAALLSRAKKAGIRTPVIQKIDTGNFSITCEFIEGKTLREELQEGSRNAKARCKSLGALVAKLHSNGIIHGDLTTSNIIVHRGRLVCLDFGLGDFSAKPEDKAVDLLCLKKMFLSTHFAFLECWKDVEQGYCRNYAGGKRVIGQMAAVESRARYY</sequence>
<name>A0A7J4IYY2_9ARCH</name>
<dbReference type="InterPro" id="IPR000719">
    <property type="entry name" value="Prot_kinase_dom"/>
</dbReference>
<evidence type="ECO:0000313" key="13">
    <source>
        <dbReference type="Proteomes" id="UP000565078"/>
    </source>
</evidence>
<dbReference type="Gene3D" id="3.30.200.20">
    <property type="entry name" value="Phosphorylase Kinase, domain 1"/>
    <property type="match status" value="1"/>
</dbReference>
<comment type="similarity">
    <text evidence="1">Belongs to the protein kinase superfamily. BUD32 family.</text>
</comment>
<dbReference type="GO" id="GO:0005829">
    <property type="term" value="C:cytosol"/>
    <property type="evidence" value="ECO:0007669"/>
    <property type="project" value="TreeGrafter"/>
</dbReference>
<dbReference type="PANTHER" id="PTHR12209">
    <property type="entry name" value="NON-SPECIFIC SERINE/THREONINE PROTEIN KINASE"/>
    <property type="match status" value="1"/>
</dbReference>
<evidence type="ECO:0000256" key="2">
    <source>
        <dbReference type="ARBA" id="ARBA00012513"/>
    </source>
</evidence>
<dbReference type="EC" id="2.7.11.1" evidence="2"/>
<proteinExistence type="inferred from homology"/>
<dbReference type="GO" id="GO:0005524">
    <property type="term" value="F:ATP binding"/>
    <property type="evidence" value="ECO:0007669"/>
    <property type="project" value="UniProtKB-KW"/>
</dbReference>
<evidence type="ECO:0000313" key="12">
    <source>
        <dbReference type="EMBL" id="HIH09505.1"/>
    </source>
</evidence>
<dbReference type="GO" id="GO:0004674">
    <property type="term" value="F:protein serine/threonine kinase activity"/>
    <property type="evidence" value="ECO:0007669"/>
    <property type="project" value="UniProtKB-KW"/>
</dbReference>
<dbReference type="EMBL" id="DUGC01000044">
    <property type="protein sequence ID" value="HIH09505.1"/>
    <property type="molecule type" value="Genomic_DNA"/>
</dbReference>
<evidence type="ECO:0000256" key="3">
    <source>
        <dbReference type="ARBA" id="ARBA00022527"/>
    </source>
</evidence>
<keyword evidence="3 12" id="KW-0723">Serine/threonine-protein kinase</keyword>
<dbReference type="GO" id="GO:0008033">
    <property type="term" value="P:tRNA processing"/>
    <property type="evidence" value="ECO:0007669"/>
    <property type="project" value="UniProtKB-KW"/>
</dbReference>
<evidence type="ECO:0000256" key="6">
    <source>
        <dbReference type="ARBA" id="ARBA00022741"/>
    </source>
</evidence>
<keyword evidence="4 12" id="KW-0808">Transferase</keyword>
<keyword evidence="8" id="KW-0067">ATP-binding</keyword>
<evidence type="ECO:0000256" key="4">
    <source>
        <dbReference type="ARBA" id="ARBA00022679"/>
    </source>
</evidence>
<dbReference type="Gene3D" id="1.10.510.10">
    <property type="entry name" value="Transferase(Phosphotransferase) domain 1"/>
    <property type="match status" value="1"/>
</dbReference>
<evidence type="ECO:0000259" key="11">
    <source>
        <dbReference type="PROSITE" id="PS50011"/>
    </source>
</evidence>
<keyword evidence="5" id="KW-0819">tRNA processing</keyword>
<dbReference type="Pfam" id="PF00069">
    <property type="entry name" value="Pkinase"/>
    <property type="match status" value="1"/>
</dbReference>
<dbReference type="PROSITE" id="PS00109">
    <property type="entry name" value="PROTEIN_KINASE_TYR"/>
    <property type="match status" value="1"/>
</dbReference>
<evidence type="ECO:0000256" key="8">
    <source>
        <dbReference type="ARBA" id="ARBA00022840"/>
    </source>
</evidence>
<evidence type="ECO:0000256" key="9">
    <source>
        <dbReference type="ARBA" id="ARBA00047899"/>
    </source>
</evidence>
<evidence type="ECO:0000256" key="5">
    <source>
        <dbReference type="ARBA" id="ARBA00022694"/>
    </source>
</evidence>
<reference evidence="13" key="1">
    <citation type="journal article" date="2020" name="bioRxiv">
        <title>A rank-normalized archaeal taxonomy based on genome phylogeny resolves widespread incomplete and uneven classifications.</title>
        <authorList>
            <person name="Rinke C."/>
            <person name="Chuvochina M."/>
            <person name="Mussig A.J."/>
            <person name="Chaumeil P.-A."/>
            <person name="Waite D.W."/>
            <person name="Whitman W.B."/>
            <person name="Parks D.H."/>
            <person name="Hugenholtz P."/>
        </authorList>
    </citation>
    <scope>NUCLEOTIDE SEQUENCE [LARGE SCALE GENOMIC DNA]</scope>
</reference>
<dbReference type="InterPro" id="IPR008266">
    <property type="entry name" value="Tyr_kinase_AS"/>
</dbReference>
<keyword evidence="6" id="KW-0547">Nucleotide-binding</keyword>
<dbReference type="InterPro" id="IPR011009">
    <property type="entry name" value="Kinase-like_dom_sf"/>
</dbReference>
<comment type="catalytic activity">
    <reaction evidence="9">
        <text>L-threonyl-[protein] + ATP = O-phospho-L-threonyl-[protein] + ADP + H(+)</text>
        <dbReference type="Rhea" id="RHEA:46608"/>
        <dbReference type="Rhea" id="RHEA-COMP:11060"/>
        <dbReference type="Rhea" id="RHEA-COMP:11605"/>
        <dbReference type="ChEBI" id="CHEBI:15378"/>
        <dbReference type="ChEBI" id="CHEBI:30013"/>
        <dbReference type="ChEBI" id="CHEBI:30616"/>
        <dbReference type="ChEBI" id="CHEBI:61977"/>
        <dbReference type="ChEBI" id="CHEBI:456216"/>
        <dbReference type="EC" id="2.7.11.1"/>
    </reaction>
</comment>
<dbReference type="InterPro" id="IPR022495">
    <property type="entry name" value="Bud32"/>
</dbReference>
<keyword evidence="7 12" id="KW-0418">Kinase</keyword>
<feature type="domain" description="Protein kinase" evidence="11">
    <location>
        <begin position="1"/>
        <end position="203"/>
    </location>
</feature>
<dbReference type="AlphaFoldDB" id="A0A7J4IYY2"/>
<comment type="catalytic activity">
    <reaction evidence="10">
        <text>L-seryl-[protein] + ATP = O-phospho-L-seryl-[protein] + ADP + H(+)</text>
        <dbReference type="Rhea" id="RHEA:17989"/>
        <dbReference type="Rhea" id="RHEA-COMP:9863"/>
        <dbReference type="Rhea" id="RHEA-COMP:11604"/>
        <dbReference type="ChEBI" id="CHEBI:15378"/>
        <dbReference type="ChEBI" id="CHEBI:29999"/>
        <dbReference type="ChEBI" id="CHEBI:30616"/>
        <dbReference type="ChEBI" id="CHEBI:83421"/>
        <dbReference type="ChEBI" id="CHEBI:456216"/>
        <dbReference type="EC" id="2.7.11.1"/>
    </reaction>
</comment>
<comment type="caution">
    <text evidence="12">The sequence shown here is derived from an EMBL/GenBank/DDBJ whole genome shotgun (WGS) entry which is preliminary data.</text>
</comment>
<evidence type="ECO:0000256" key="10">
    <source>
        <dbReference type="ARBA" id="ARBA00048679"/>
    </source>
</evidence>
<dbReference type="SUPFAM" id="SSF56112">
    <property type="entry name" value="Protein kinase-like (PK-like)"/>
    <property type="match status" value="1"/>
</dbReference>
<protein>
    <recommendedName>
        <fullName evidence="2">non-specific serine/threonine protein kinase</fullName>
        <ecNumber evidence="2">2.7.11.1</ecNumber>
    </recommendedName>
</protein>
<gene>
    <name evidence="12" type="ORF">HA254_02435</name>
</gene>
<dbReference type="PROSITE" id="PS50011">
    <property type="entry name" value="PROTEIN_KINASE_DOM"/>
    <property type="match status" value="1"/>
</dbReference>
<dbReference type="NCBIfam" id="TIGR03724">
    <property type="entry name" value="arch_bud32"/>
    <property type="match status" value="1"/>
</dbReference>
<evidence type="ECO:0000256" key="7">
    <source>
        <dbReference type="ARBA" id="ARBA00022777"/>
    </source>
</evidence>
<dbReference type="Proteomes" id="UP000565078">
    <property type="component" value="Unassembled WGS sequence"/>
</dbReference>
<dbReference type="PANTHER" id="PTHR12209:SF0">
    <property type="entry name" value="EKC_KEOPS COMPLEX SUBUNIT TP53RK"/>
    <property type="match status" value="1"/>
</dbReference>
<accession>A0A7J4IYY2</accession>